<evidence type="ECO:0000313" key="14">
    <source>
        <dbReference type="EMBL" id="KHE91284.1"/>
    </source>
</evidence>
<gene>
    <name evidence="14" type="primary">kamA</name>
    <name evidence="14" type="ORF">SCABRO_02964</name>
</gene>
<feature type="domain" description="Radical SAM core" evidence="13">
    <location>
        <begin position="114"/>
        <end position="327"/>
    </location>
</feature>
<sequence>MYKFRKEPWQEEGQWQEQIKDQVDTLEKLSQYINTTPDEEEAIKTLNMRWGTTPYYASLMDRDNPGCPVRKMIIPSMKESENKYGIPNYLVIKENREKTDRFGEDEKRPDSVARQYIDRVAFTITDVCPSYCRYCFRREAVIDKDLRLRFDVDEGLEWIRNHEEIRDVLLTGGDPFMLPDEDIKYLIESLRSIPHLEMIRIHTKMPITCPHRVTENLLDILGQEHDIPIWINVHICHPKEITDKVKKVVWDLLHTGINVGNQGVVLKGINDDVETFQKLHQKLLSVRIRPYYMFHCQLAPGVDHFRAPVEKGAELIRDGIRGHTSGLAQPMYAVSTKVGKIPLMPDYYIQSNGGKQYKLQSYKGETLYIPYIPE</sequence>
<dbReference type="PANTHER" id="PTHR30538">
    <property type="entry name" value="LYSINE 2,3-AMINOMUTASE-RELATED"/>
    <property type="match status" value="1"/>
</dbReference>
<evidence type="ECO:0000256" key="5">
    <source>
        <dbReference type="ARBA" id="ARBA00022691"/>
    </source>
</evidence>
<evidence type="ECO:0000256" key="6">
    <source>
        <dbReference type="ARBA" id="ARBA00022723"/>
    </source>
</evidence>
<evidence type="ECO:0000256" key="3">
    <source>
        <dbReference type="ARBA" id="ARBA00008703"/>
    </source>
</evidence>
<keyword evidence="6 11" id="KW-0479">Metal-binding</keyword>
<keyword evidence="10 14" id="KW-0413">Isomerase</keyword>
<proteinExistence type="inferred from homology"/>
<dbReference type="InterPro" id="IPR013785">
    <property type="entry name" value="Aldolase_TIM"/>
</dbReference>
<evidence type="ECO:0000256" key="2">
    <source>
        <dbReference type="ARBA" id="ARBA00001966"/>
    </source>
</evidence>
<dbReference type="SFLD" id="SFLDS00029">
    <property type="entry name" value="Radical_SAM"/>
    <property type="match status" value="1"/>
</dbReference>
<dbReference type="PANTHER" id="PTHR30538:SF1">
    <property type="entry name" value="L-LYSINE 2,3-AMINOMUTASE"/>
    <property type="match status" value="1"/>
</dbReference>
<name>A0A0B0EFC0_9BACT</name>
<evidence type="ECO:0000256" key="12">
    <source>
        <dbReference type="PIRSR" id="PIRSR603739-50"/>
    </source>
</evidence>
<feature type="binding site" evidence="11">
    <location>
        <position position="128"/>
    </location>
    <ligand>
        <name>[4Fe-4S] cluster</name>
        <dbReference type="ChEBI" id="CHEBI:49883"/>
        <note>4Fe-4S-S-AdoMet</note>
    </ligand>
</feature>
<dbReference type="AlphaFoldDB" id="A0A0B0EFC0"/>
<organism evidence="14 15">
    <name type="scientific">Candidatus Scalindua brodae</name>
    <dbReference type="NCBI Taxonomy" id="237368"/>
    <lineage>
        <taxon>Bacteria</taxon>
        <taxon>Pseudomonadati</taxon>
        <taxon>Planctomycetota</taxon>
        <taxon>Candidatus Brocadiia</taxon>
        <taxon>Candidatus Brocadiales</taxon>
        <taxon>Candidatus Scalinduaceae</taxon>
        <taxon>Candidatus Scalindua</taxon>
    </lineage>
</organism>
<dbReference type="InterPro" id="IPR003739">
    <property type="entry name" value="Lys_aminomutase/Glu_NH3_mut"/>
</dbReference>
<evidence type="ECO:0000259" key="13">
    <source>
        <dbReference type="PROSITE" id="PS51918"/>
    </source>
</evidence>
<evidence type="ECO:0000256" key="8">
    <source>
        <dbReference type="ARBA" id="ARBA00023004"/>
    </source>
</evidence>
<comment type="cofactor">
    <cofactor evidence="1 12">
        <name>pyridoxal 5'-phosphate</name>
        <dbReference type="ChEBI" id="CHEBI:597326"/>
    </cofactor>
</comment>
<dbReference type="PIRSF" id="PIRSF004911">
    <property type="entry name" value="DUF160"/>
    <property type="match status" value="1"/>
</dbReference>
<evidence type="ECO:0000256" key="7">
    <source>
        <dbReference type="ARBA" id="ARBA00022898"/>
    </source>
</evidence>
<dbReference type="EC" id="5.4.3.2" evidence="14"/>
<dbReference type="CDD" id="cd01335">
    <property type="entry name" value="Radical_SAM"/>
    <property type="match status" value="1"/>
</dbReference>
<dbReference type="NCBIfam" id="TIGR00238">
    <property type="entry name" value="KamA family radical SAM protein"/>
    <property type="match status" value="1"/>
</dbReference>
<dbReference type="Proteomes" id="UP000030652">
    <property type="component" value="Unassembled WGS sequence"/>
</dbReference>
<dbReference type="PATRIC" id="fig|237368.3.peg.3209"/>
<keyword evidence="7 12" id="KW-0663">Pyridoxal phosphate</keyword>
<accession>A0A0B0EFC0</accession>
<dbReference type="InterPro" id="IPR007197">
    <property type="entry name" value="rSAM"/>
</dbReference>
<protein>
    <submittedName>
        <fullName evidence="14">L-lysine 2,3-aminomutase</fullName>
        <ecNumber evidence="14">5.4.3.2</ecNumber>
    </submittedName>
</protein>
<dbReference type="SFLD" id="SFLDG01070">
    <property type="entry name" value="PLP-dependent"/>
    <property type="match status" value="1"/>
</dbReference>
<dbReference type="Pfam" id="PF04055">
    <property type="entry name" value="Radical_SAM"/>
    <property type="match status" value="1"/>
</dbReference>
<evidence type="ECO:0000256" key="9">
    <source>
        <dbReference type="ARBA" id="ARBA00023014"/>
    </source>
</evidence>
<comment type="similarity">
    <text evidence="3">Belongs to the radical SAM superfamily. KamA family.</text>
</comment>
<keyword evidence="5" id="KW-0949">S-adenosyl-L-methionine</keyword>
<feature type="binding site" evidence="11">
    <location>
        <position position="135"/>
    </location>
    <ligand>
        <name>[4Fe-4S] cluster</name>
        <dbReference type="ChEBI" id="CHEBI:49883"/>
        <note>4Fe-4S-S-AdoMet</note>
    </ligand>
</feature>
<dbReference type="eggNOG" id="COG1509">
    <property type="taxonomic scope" value="Bacteria"/>
</dbReference>
<evidence type="ECO:0000256" key="4">
    <source>
        <dbReference type="ARBA" id="ARBA00022485"/>
    </source>
</evidence>
<reference evidence="14 15" key="1">
    <citation type="submission" date="2014-10" db="EMBL/GenBank/DDBJ databases">
        <title>Draft genome of anammox bacterium scalindua brodae, obtained using differential coverage binning of sequence data from two enrichment reactors.</title>
        <authorList>
            <person name="Speth D.R."/>
            <person name="Russ L."/>
            <person name="Kartal B."/>
            <person name="Op den Camp H.J."/>
            <person name="Dutilh B.E."/>
            <person name="Jetten M.S."/>
        </authorList>
    </citation>
    <scope>NUCLEOTIDE SEQUENCE [LARGE SCALE GENOMIC DNA]</scope>
    <source>
        <strain evidence="14">RU1</strain>
    </source>
</reference>
<keyword evidence="8" id="KW-0408">Iron</keyword>
<evidence type="ECO:0000313" key="15">
    <source>
        <dbReference type="Proteomes" id="UP000030652"/>
    </source>
</evidence>
<comment type="cofactor">
    <cofactor evidence="2">
        <name>[4Fe-4S] cluster</name>
        <dbReference type="ChEBI" id="CHEBI:49883"/>
    </cofactor>
</comment>
<feature type="modified residue" description="N6-(pyridoxal phosphate)lysine" evidence="12">
    <location>
        <position position="340"/>
    </location>
</feature>
<dbReference type="SUPFAM" id="SSF102114">
    <property type="entry name" value="Radical SAM enzymes"/>
    <property type="match status" value="1"/>
</dbReference>
<dbReference type="InterPro" id="IPR058240">
    <property type="entry name" value="rSAM_sf"/>
</dbReference>
<keyword evidence="9 11" id="KW-0411">Iron-sulfur</keyword>
<dbReference type="Gene3D" id="3.20.20.70">
    <property type="entry name" value="Aldolase class I"/>
    <property type="match status" value="1"/>
</dbReference>
<comment type="caution">
    <text evidence="14">The sequence shown here is derived from an EMBL/GenBank/DDBJ whole genome shotgun (WGS) entry which is preliminary data.</text>
</comment>
<dbReference type="GO" id="GO:0046872">
    <property type="term" value="F:metal ion binding"/>
    <property type="evidence" value="ECO:0007669"/>
    <property type="project" value="UniProtKB-KW"/>
</dbReference>
<dbReference type="EMBL" id="JRYO01000213">
    <property type="protein sequence ID" value="KHE91284.1"/>
    <property type="molecule type" value="Genomic_DNA"/>
</dbReference>
<dbReference type="GO" id="GO:0050066">
    <property type="term" value="F:L-lysine 2,3-aminomutase activity"/>
    <property type="evidence" value="ECO:0007669"/>
    <property type="project" value="UniProtKB-EC"/>
</dbReference>
<feature type="binding site" evidence="11">
    <location>
        <position position="132"/>
    </location>
    <ligand>
        <name>[4Fe-4S] cluster</name>
        <dbReference type="ChEBI" id="CHEBI:49883"/>
        <note>4Fe-4S-S-AdoMet</note>
    </ligand>
</feature>
<keyword evidence="4 11" id="KW-0004">4Fe-4S</keyword>
<evidence type="ECO:0000256" key="10">
    <source>
        <dbReference type="ARBA" id="ARBA00023235"/>
    </source>
</evidence>
<evidence type="ECO:0000256" key="1">
    <source>
        <dbReference type="ARBA" id="ARBA00001933"/>
    </source>
</evidence>
<dbReference type="GO" id="GO:0051539">
    <property type="term" value="F:4 iron, 4 sulfur cluster binding"/>
    <property type="evidence" value="ECO:0007669"/>
    <property type="project" value="UniProtKB-KW"/>
</dbReference>
<evidence type="ECO:0000256" key="11">
    <source>
        <dbReference type="PIRSR" id="PIRSR004911-1"/>
    </source>
</evidence>
<dbReference type="PROSITE" id="PS51918">
    <property type="entry name" value="RADICAL_SAM"/>
    <property type="match status" value="1"/>
</dbReference>